<organism evidence="1">
    <name type="scientific">uncultured Spirochaetota bacterium</name>
    <dbReference type="NCBI Taxonomy" id="460511"/>
    <lineage>
        <taxon>Bacteria</taxon>
        <taxon>Pseudomonadati</taxon>
        <taxon>Spirochaetota</taxon>
        <taxon>environmental samples</taxon>
    </lineage>
</organism>
<sequence length="361" mass="41328">MTRITASNLAYWISQLDHNVNYNYINPKNKGLIRIVQVQLPEGPIFIKRWNPSQNQTIKDAENTSISTNLLWRVANAITEDTPINIDRIVGASYNTRAVLETLLAYTPLFHITHPGRIENINSTTEIKKGHKHIVWLPDSAHKSGILNTISSDRVISEIPSQQAVYESLVFPDNFSSQKDILNIEQSRRHAQIQIALVLIGMQLGFRTWVAQNDRGIEYNHKKLGEWESVVPSLKDENLLLAFPDAANAALLIDCIWFKNGKFMPAVMEVEYTTGITSGLSRMKNFKDRIPAYPTRYVIVAPDEERSKFLREAEKPQFKDLKPMFFPFSGVEELYSLCQRRKITRNAVNETFLDCFMEKTA</sequence>
<protein>
    <submittedName>
        <fullName evidence="1">Putative type-2 restriction enzyme NmeDIP</fullName>
        <ecNumber evidence="1">3.1.21.4</ecNumber>
    </submittedName>
</protein>
<dbReference type="EC" id="3.1.21.4" evidence="1"/>
<gene>
    <name evidence="1" type="primary">nmeDIRP</name>
    <name evidence="1" type="ORF">TRIP_E230111</name>
</gene>
<dbReference type="AlphaFoldDB" id="A0A652ZVU9"/>
<dbReference type="GO" id="GO:0009036">
    <property type="term" value="F:type II site-specific deoxyribonuclease activity"/>
    <property type="evidence" value="ECO:0007669"/>
    <property type="project" value="UniProtKB-EC"/>
</dbReference>
<reference evidence="1" key="1">
    <citation type="submission" date="2018-07" db="EMBL/GenBank/DDBJ databases">
        <authorList>
            <consortium name="Genoscope - CEA"/>
            <person name="William W."/>
        </authorList>
    </citation>
    <scope>NUCLEOTIDE SEQUENCE</scope>
    <source>
        <strain evidence="1">IK1</strain>
    </source>
</reference>
<dbReference type="EMBL" id="UPXP01000016">
    <property type="protein sequence ID" value="VBB39928.1"/>
    <property type="molecule type" value="Genomic_DNA"/>
</dbReference>
<accession>A0A652ZVU9</accession>
<evidence type="ECO:0000313" key="1">
    <source>
        <dbReference type="EMBL" id="VBB39928.1"/>
    </source>
</evidence>
<proteinExistence type="predicted"/>
<keyword evidence="1" id="KW-0378">Hydrolase</keyword>
<name>A0A652ZVU9_9SPIR</name>